<organism evidence="1 2">
    <name type="scientific">Acorus calamus</name>
    <name type="common">Sweet flag</name>
    <dbReference type="NCBI Taxonomy" id="4465"/>
    <lineage>
        <taxon>Eukaryota</taxon>
        <taxon>Viridiplantae</taxon>
        <taxon>Streptophyta</taxon>
        <taxon>Embryophyta</taxon>
        <taxon>Tracheophyta</taxon>
        <taxon>Spermatophyta</taxon>
        <taxon>Magnoliopsida</taxon>
        <taxon>Liliopsida</taxon>
        <taxon>Acoraceae</taxon>
        <taxon>Acorus</taxon>
    </lineage>
</organism>
<sequence>MGWSGSSASVTTNPHGVDWRRLPIAIDSGPPSFHMNPSSSPLPSESLSHSIFKEPLIRVSDDDFLVGRERMVGERLVFAVAKELDRSRFAWEVKNISRVYLCLRYTRVCFCGVTIGGSV</sequence>
<dbReference type="Proteomes" id="UP001180020">
    <property type="component" value="Unassembled WGS sequence"/>
</dbReference>
<dbReference type="AlphaFoldDB" id="A0AAV9FDK9"/>
<keyword evidence="2" id="KW-1185">Reference proteome</keyword>
<evidence type="ECO:0000313" key="1">
    <source>
        <dbReference type="EMBL" id="KAK1323671.1"/>
    </source>
</evidence>
<proteinExistence type="predicted"/>
<comment type="caution">
    <text evidence="1">The sequence shown here is derived from an EMBL/GenBank/DDBJ whole genome shotgun (WGS) entry which is preliminary data.</text>
</comment>
<protein>
    <submittedName>
        <fullName evidence="1">Uncharacterized protein</fullName>
    </submittedName>
</protein>
<gene>
    <name evidence="1" type="ORF">QJS10_CPA02g01495</name>
</gene>
<reference evidence="1" key="1">
    <citation type="journal article" date="2023" name="Nat. Commun.">
        <title>Diploid and tetraploid genomes of Acorus and the evolution of monocots.</title>
        <authorList>
            <person name="Ma L."/>
            <person name="Liu K.W."/>
            <person name="Li Z."/>
            <person name="Hsiao Y.Y."/>
            <person name="Qi Y."/>
            <person name="Fu T."/>
            <person name="Tang G.D."/>
            <person name="Zhang D."/>
            <person name="Sun W.H."/>
            <person name="Liu D.K."/>
            <person name="Li Y."/>
            <person name="Chen G.Z."/>
            <person name="Liu X.D."/>
            <person name="Liao X.Y."/>
            <person name="Jiang Y.T."/>
            <person name="Yu X."/>
            <person name="Hao Y."/>
            <person name="Huang J."/>
            <person name="Zhao X.W."/>
            <person name="Ke S."/>
            <person name="Chen Y.Y."/>
            <person name="Wu W.L."/>
            <person name="Hsu J.L."/>
            <person name="Lin Y.F."/>
            <person name="Huang M.D."/>
            <person name="Li C.Y."/>
            <person name="Huang L."/>
            <person name="Wang Z.W."/>
            <person name="Zhao X."/>
            <person name="Zhong W.Y."/>
            <person name="Peng D.H."/>
            <person name="Ahmad S."/>
            <person name="Lan S."/>
            <person name="Zhang J.S."/>
            <person name="Tsai W.C."/>
            <person name="Van de Peer Y."/>
            <person name="Liu Z.J."/>
        </authorList>
    </citation>
    <scope>NUCLEOTIDE SEQUENCE</scope>
    <source>
        <strain evidence="1">CP</strain>
    </source>
</reference>
<reference evidence="1" key="2">
    <citation type="submission" date="2023-06" db="EMBL/GenBank/DDBJ databases">
        <authorList>
            <person name="Ma L."/>
            <person name="Liu K.-W."/>
            <person name="Li Z."/>
            <person name="Hsiao Y.-Y."/>
            <person name="Qi Y."/>
            <person name="Fu T."/>
            <person name="Tang G."/>
            <person name="Zhang D."/>
            <person name="Sun W.-H."/>
            <person name="Liu D.-K."/>
            <person name="Li Y."/>
            <person name="Chen G.-Z."/>
            <person name="Liu X.-D."/>
            <person name="Liao X.-Y."/>
            <person name="Jiang Y.-T."/>
            <person name="Yu X."/>
            <person name="Hao Y."/>
            <person name="Huang J."/>
            <person name="Zhao X.-W."/>
            <person name="Ke S."/>
            <person name="Chen Y.-Y."/>
            <person name="Wu W.-L."/>
            <person name="Hsu J.-L."/>
            <person name="Lin Y.-F."/>
            <person name="Huang M.-D."/>
            <person name="Li C.-Y."/>
            <person name="Huang L."/>
            <person name="Wang Z.-W."/>
            <person name="Zhao X."/>
            <person name="Zhong W.-Y."/>
            <person name="Peng D.-H."/>
            <person name="Ahmad S."/>
            <person name="Lan S."/>
            <person name="Zhang J.-S."/>
            <person name="Tsai W.-C."/>
            <person name="Van De Peer Y."/>
            <person name="Liu Z.-J."/>
        </authorList>
    </citation>
    <scope>NUCLEOTIDE SEQUENCE</scope>
    <source>
        <strain evidence="1">CP</strain>
        <tissue evidence="1">Leaves</tissue>
    </source>
</reference>
<name>A0AAV9FDK9_ACOCL</name>
<evidence type="ECO:0000313" key="2">
    <source>
        <dbReference type="Proteomes" id="UP001180020"/>
    </source>
</evidence>
<accession>A0AAV9FDK9</accession>
<dbReference type="EMBL" id="JAUJYO010000002">
    <property type="protein sequence ID" value="KAK1323671.1"/>
    <property type="molecule type" value="Genomic_DNA"/>
</dbReference>